<dbReference type="EMBL" id="CP047166">
    <property type="protein sequence ID" value="QRF66382.1"/>
    <property type="molecule type" value="Genomic_DNA"/>
</dbReference>
<name>A0ABX7F9A4_9RHOB</name>
<sequence>MANRHKGQVSREIDGTVYTFELTVNAFCDLEEATGKATLQIMQDMEKAAQTGDVQFRDIRRIFWAALIEHHPDITEREAGRVLTKVGDMEAQMAFLEDVFALAMPDSTGDASSGSEGNGTAAA</sequence>
<keyword evidence="2" id="KW-1185">Reference proteome</keyword>
<reference evidence="1 2" key="1">
    <citation type="submission" date="2019-12" db="EMBL/GenBank/DDBJ databases">
        <title>Complete Genome Sequence of a Quorum-Sensing Bacterium,Rhodobacteraceae bacterium C31, Isolated from a marine microalgae symbiotic bacteria.</title>
        <authorList>
            <person name="Zhang Y."/>
        </authorList>
    </citation>
    <scope>NUCLEOTIDE SEQUENCE [LARGE SCALE GENOMIC DNA]</scope>
    <source>
        <strain evidence="1 2">C31</strain>
    </source>
</reference>
<evidence type="ECO:0000313" key="1">
    <source>
        <dbReference type="EMBL" id="QRF66382.1"/>
    </source>
</evidence>
<dbReference type="InterPro" id="IPR021791">
    <property type="entry name" value="Phage_TAC_11"/>
</dbReference>
<dbReference type="Pfam" id="PF11836">
    <property type="entry name" value="Phage_TAC_11"/>
    <property type="match status" value="1"/>
</dbReference>
<protein>
    <submittedName>
        <fullName evidence="1">Gene transfer agent family protein</fullName>
    </submittedName>
</protein>
<proteinExistence type="predicted"/>
<evidence type="ECO:0000313" key="2">
    <source>
        <dbReference type="Proteomes" id="UP000596387"/>
    </source>
</evidence>
<accession>A0ABX7F9A4</accession>
<dbReference type="Proteomes" id="UP000596387">
    <property type="component" value="Chromosome"/>
</dbReference>
<organism evidence="1 2">
    <name type="scientific">Ponticoccus alexandrii</name>
    <dbReference type="NCBI Taxonomy" id="1943633"/>
    <lineage>
        <taxon>Bacteria</taxon>
        <taxon>Pseudomonadati</taxon>
        <taxon>Pseudomonadota</taxon>
        <taxon>Alphaproteobacteria</taxon>
        <taxon>Rhodobacterales</taxon>
        <taxon>Roseobacteraceae</taxon>
        <taxon>Ponticoccus</taxon>
    </lineage>
</organism>
<dbReference type="RefSeq" id="WP_023848266.1">
    <property type="nucleotide sequence ID" value="NZ_CP047166.1"/>
</dbReference>
<gene>
    <name evidence="1" type="ORF">GQA70_08705</name>
</gene>